<keyword evidence="4" id="KW-1185">Reference proteome</keyword>
<dbReference type="InterPro" id="IPR038862">
    <property type="entry name" value="MPH2"/>
</dbReference>
<feature type="compositionally biased region" description="Polar residues" evidence="1">
    <location>
        <begin position="9"/>
        <end position="26"/>
    </location>
</feature>
<dbReference type="InterPro" id="IPR049072">
    <property type="entry name" value="MPH2_C"/>
</dbReference>
<organism evidence="3 4">
    <name type="scientific">Coccomyxa viridis</name>
    <dbReference type="NCBI Taxonomy" id="1274662"/>
    <lineage>
        <taxon>Eukaryota</taxon>
        <taxon>Viridiplantae</taxon>
        <taxon>Chlorophyta</taxon>
        <taxon>core chlorophytes</taxon>
        <taxon>Trebouxiophyceae</taxon>
        <taxon>Trebouxiophyceae incertae sedis</taxon>
        <taxon>Coccomyxaceae</taxon>
        <taxon>Coccomyxa</taxon>
    </lineage>
</organism>
<dbReference type="EMBL" id="CAUYUE010000016">
    <property type="protein sequence ID" value="CAK0787033.1"/>
    <property type="molecule type" value="Genomic_DNA"/>
</dbReference>
<evidence type="ECO:0000256" key="1">
    <source>
        <dbReference type="SAM" id="MobiDB-lite"/>
    </source>
</evidence>
<dbReference type="Pfam" id="PF20675">
    <property type="entry name" value="MPH2"/>
    <property type="match status" value="1"/>
</dbReference>
<dbReference type="PANTHER" id="PTHR35742">
    <property type="entry name" value="THYLAKOID LUMENAL 16.5 KDA PROTEIN, CHLOROPLASTIC"/>
    <property type="match status" value="1"/>
</dbReference>
<dbReference type="PANTHER" id="PTHR35742:SF1">
    <property type="entry name" value="THYLAKOID LUMENAL 16.5 KDA PROTEIN, CHLOROPLASTIC"/>
    <property type="match status" value="1"/>
</dbReference>
<proteinExistence type="predicted"/>
<reference evidence="3 4" key="1">
    <citation type="submission" date="2023-10" db="EMBL/GenBank/DDBJ databases">
        <authorList>
            <person name="Maclean D."/>
            <person name="Macfadyen A."/>
        </authorList>
    </citation>
    <scope>NUCLEOTIDE SEQUENCE [LARGE SCALE GENOMIC DNA]</scope>
</reference>
<name>A0AAV1IM34_9CHLO</name>
<sequence>MMSAPSALLPSTTARRLSATPFSQPFHSKRGQRQCTCASTSKTQREMPPAHLSRRSTAAILAAVPMLLLSPKAKALIPDDDDEELIEKAKANRKTRLQTEKVAEKEYAKSGGFADSEVVAVQVAVNKLAKSGEALAAGDLPAVAATVGSDAWVDEFQRASTGLSTNDEAKKSANAIFQGIGALESSAKSGSVEEAKKSFVTAVSALQTWAESAGIAASLKGL</sequence>
<dbReference type="AlphaFoldDB" id="A0AAV1IM34"/>
<comment type="caution">
    <text evidence="3">The sequence shown here is derived from an EMBL/GenBank/DDBJ whole genome shotgun (WGS) entry which is preliminary data.</text>
</comment>
<evidence type="ECO:0000313" key="3">
    <source>
        <dbReference type="EMBL" id="CAK0787033.1"/>
    </source>
</evidence>
<feature type="domain" description="Maintenance of Photosystem II under High light 2 C-terminal" evidence="2">
    <location>
        <begin position="120"/>
        <end position="222"/>
    </location>
</feature>
<gene>
    <name evidence="3" type="ORF">CVIRNUC_010249</name>
</gene>
<feature type="compositionally biased region" description="Polar residues" evidence="1">
    <location>
        <begin position="33"/>
        <end position="42"/>
    </location>
</feature>
<dbReference type="GO" id="GO:0010206">
    <property type="term" value="P:photosystem II repair"/>
    <property type="evidence" value="ECO:0007669"/>
    <property type="project" value="InterPro"/>
</dbReference>
<evidence type="ECO:0000259" key="2">
    <source>
        <dbReference type="Pfam" id="PF20675"/>
    </source>
</evidence>
<evidence type="ECO:0000313" key="4">
    <source>
        <dbReference type="Proteomes" id="UP001314263"/>
    </source>
</evidence>
<accession>A0AAV1IM34</accession>
<feature type="region of interest" description="Disordered" evidence="1">
    <location>
        <begin position="1"/>
        <end position="51"/>
    </location>
</feature>
<protein>
    <recommendedName>
        <fullName evidence="2">Maintenance of Photosystem II under High light 2 C-terminal domain-containing protein</fullName>
    </recommendedName>
</protein>
<dbReference type="Proteomes" id="UP001314263">
    <property type="component" value="Unassembled WGS sequence"/>
</dbReference>